<feature type="active site" description="Schiff-base intermediate with substrate" evidence="10">
    <location>
        <position position="149"/>
    </location>
</feature>
<protein>
    <recommendedName>
        <fullName evidence="5 10">Transaldolase</fullName>
        <ecNumber evidence="5 10">2.2.1.2</ecNumber>
    </recommendedName>
</protein>
<dbReference type="Pfam" id="PF00923">
    <property type="entry name" value="TAL_FSA"/>
    <property type="match status" value="1"/>
</dbReference>
<evidence type="ECO:0000256" key="4">
    <source>
        <dbReference type="ARBA" id="ARBA00008426"/>
    </source>
</evidence>
<dbReference type="EC" id="2.2.1.2" evidence="5 10"/>
<dbReference type="PIRSF" id="PIRSF036915">
    <property type="entry name" value="Trnald_Bac_Plnt"/>
    <property type="match status" value="1"/>
</dbReference>
<organism evidence="11 12">
    <name type="scientific">Kozakia baliensis</name>
    <dbReference type="NCBI Taxonomy" id="153496"/>
    <lineage>
        <taxon>Bacteria</taxon>
        <taxon>Pseudomonadati</taxon>
        <taxon>Pseudomonadota</taxon>
        <taxon>Alphaproteobacteria</taxon>
        <taxon>Acetobacterales</taxon>
        <taxon>Acetobacteraceae</taxon>
        <taxon>Kozakia</taxon>
    </lineage>
</organism>
<comment type="similarity">
    <text evidence="4 10">Belongs to the transaldolase family. Type 2 subfamily.</text>
</comment>
<dbReference type="NCBIfam" id="NF002881">
    <property type="entry name" value="PRK03343.1"/>
    <property type="match status" value="1"/>
</dbReference>
<dbReference type="Proteomes" id="UP000179145">
    <property type="component" value="Chromosome"/>
</dbReference>
<dbReference type="HAMAP" id="MF_00493">
    <property type="entry name" value="Transaldolase_2"/>
    <property type="match status" value="1"/>
</dbReference>
<evidence type="ECO:0000256" key="5">
    <source>
        <dbReference type="ARBA" id="ARBA00013151"/>
    </source>
</evidence>
<gene>
    <name evidence="10" type="primary">tal</name>
    <name evidence="11" type="ORF">A0U89_04575</name>
</gene>
<comment type="function">
    <text evidence="1 10">Transaldolase is important for the balance of metabolites in the pentose-phosphate pathway.</text>
</comment>
<comment type="catalytic activity">
    <reaction evidence="10">
        <text>D-sedoheptulose 7-phosphate + D-glyceraldehyde 3-phosphate = D-erythrose 4-phosphate + beta-D-fructose 6-phosphate</text>
        <dbReference type="Rhea" id="RHEA:17053"/>
        <dbReference type="ChEBI" id="CHEBI:16897"/>
        <dbReference type="ChEBI" id="CHEBI:57483"/>
        <dbReference type="ChEBI" id="CHEBI:57634"/>
        <dbReference type="ChEBI" id="CHEBI:59776"/>
        <dbReference type="EC" id="2.2.1.2"/>
    </reaction>
</comment>
<dbReference type="STRING" id="153496.A0U89_04575"/>
<comment type="subcellular location">
    <subcellularLocation>
        <location evidence="2 10">Cytoplasm</location>
    </subcellularLocation>
</comment>
<dbReference type="eggNOG" id="COG0176">
    <property type="taxonomic scope" value="Bacteria"/>
</dbReference>
<evidence type="ECO:0000256" key="2">
    <source>
        <dbReference type="ARBA" id="ARBA00004496"/>
    </source>
</evidence>
<evidence type="ECO:0000313" key="12">
    <source>
        <dbReference type="Proteomes" id="UP000179145"/>
    </source>
</evidence>
<dbReference type="PANTHER" id="PTHR10683:SF31">
    <property type="entry name" value="TRANSALDOLASE"/>
    <property type="match status" value="1"/>
</dbReference>
<evidence type="ECO:0000256" key="1">
    <source>
        <dbReference type="ARBA" id="ARBA00003518"/>
    </source>
</evidence>
<comment type="pathway">
    <text evidence="3 10">Carbohydrate degradation; pentose phosphate pathway; D-glyceraldehyde 3-phosphate and beta-D-fructose 6-phosphate from D-ribose 5-phosphate and D-xylulose 5-phosphate (non-oxidative stage): step 2/3.</text>
</comment>
<dbReference type="GO" id="GO:0005737">
    <property type="term" value="C:cytoplasm"/>
    <property type="evidence" value="ECO:0007669"/>
    <property type="project" value="UniProtKB-SubCell"/>
</dbReference>
<evidence type="ECO:0000256" key="8">
    <source>
        <dbReference type="ARBA" id="ARBA00023126"/>
    </source>
</evidence>
<dbReference type="KEGG" id="kba:A0U89_04575"/>
<dbReference type="GO" id="GO:0005975">
    <property type="term" value="P:carbohydrate metabolic process"/>
    <property type="evidence" value="ECO:0007669"/>
    <property type="project" value="InterPro"/>
</dbReference>
<evidence type="ECO:0000256" key="7">
    <source>
        <dbReference type="ARBA" id="ARBA00022679"/>
    </source>
</evidence>
<dbReference type="RefSeq" id="WP_070402269.1">
    <property type="nucleotide sequence ID" value="NZ_BJVW01000002.1"/>
</dbReference>
<dbReference type="GO" id="GO:0006098">
    <property type="term" value="P:pentose-phosphate shunt"/>
    <property type="evidence" value="ECO:0007669"/>
    <property type="project" value="UniProtKB-UniRule"/>
</dbReference>
<dbReference type="NCBIfam" id="TIGR00876">
    <property type="entry name" value="tal_mycobact"/>
    <property type="match status" value="1"/>
</dbReference>
<accession>A0A1D8USP2</accession>
<name>A0A1D8USP2_9PROT</name>
<evidence type="ECO:0000313" key="11">
    <source>
        <dbReference type="EMBL" id="AOX16517.1"/>
    </source>
</evidence>
<sequence length="383" mass="42333">MLQKAPTHAGNPLKTLLKMGQSPWLDFINRTHTEDGSLKKMVEQDGLHGMTSNPSIFEQSMGYGHAYDAQIKKIISQKKVTAGQLYEELAVTDIKAAADTLKPVFEKTKGLDGHVSIEVSPHLAHDEKGTVEEAHRLWKAVSKPNLMIKIPGTVEGAKAIEDVTADGMSVNVTLLFSQKAYHSVLEAYIAGLERRVAKGEDISRISSVASFYIGRVDLLIDQEIDQRVAQKDPRSSELQALRGKIAIANATLAYAHWQQVRNSERWKKLEAKGGNVQRLLWASTSSKDKSYSDVMYVDELIAPETVNTMPLSTFEAFRDHGHPEKIMDINVATAKSRLNALAQCGIDLNKVTDCLLREGLQGFDKAFDKLHDTLANKMKALAA</sequence>
<evidence type="ECO:0000256" key="10">
    <source>
        <dbReference type="HAMAP-Rule" id="MF_00493"/>
    </source>
</evidence>
<dbReference type="GO" id="GO:0004801">
    <property type="term" value="F:transaldolase activity"/>
    <property type="evidence" value="ECO:0007669"/>
    <property type="project" value="UniProtKB-UniRule"/>
</dbReference>
<dbReference type="InterPro" id="IPR004732">
    <property type="entry name" value="Transaldolase_2"/>
</dbReference>
<evidence type="ECO:0000256" key="3">
    <source>
        <dbReference type="ARBA" id="ARBA00004857"/>
    </source>
</evidence>
<keyword evidence="12" id="KW-1185">Reference proteome</keyword>
<dbReference type="PANTHER" id="PTHR10683">
    <property type="entry name" value="TRANSALDOLASE"/>
    <property type="match status" value="1"/>
</dbReference>
<keyword evidence="8 10" id="KW-0570">Pentose shunt</keyword>
<evidence type="ECO:0000256" key="9">
    <source>
        <dbReference type="ARBA" id="ARBA00023270"/>
    </source>
</evidence>
<keyword evidence="6 10" id="KW-0963">Cytoplasm</keyword>
<dbReference type="EMBL" id="CP014674">
    <property type="protein sequence ID" value="AOX16517.1"/>
    <property type="molecule type" value="Genomic_DNA"/>
</dbReference>
<dbReference type="InterPro" id="IPR013785">
    <property type="entry name" value="Aldolase_TIM"/>
</dbReference>
<dbReference type="AlphaFoldDB" id="A0A1D8USP2"/>
<keyword evidence="7 10" id="KW-0808">Transferase</keyword>
<dbReference type="CDD" id="cd00955">
    <property type="entry name" value="Transaldolase_like"/>
    <property type="match status" value="1"/>
</dbReference>
<dbReference type="InterPro" id="IPR001585">
    <property type="entry name" value="TAL/FSA"/>
</dbReference>
<evidence type="ECO:0000256" key="6">
    <source>
        <dbReference type="ARBA" id="ARBA00022490"/>
    </source>
</evidence>
<keyword evidence="9 10" id="KW-0704">Schiff base</keyword>
<reference evidence="11 12" key="1">
    <citation type="journal article" date="2016" name="Microb. Cell Fact.">
        <title>Dissection of exopolysaccharide biosynthesis in Kozakia baliensis.</title>
        <authorList>
            <person name="Brandt J.U."/>
            <person name="Jakob F."/>
            <person name="Behr J."/>
            <person name="Geissler A.J."/>
            <person name="Vogel R.F."/>
        </authorList>
    </citation>
    <scope>NUCLEOTIDE SEQUENCE [LARGE SCALE GENOMIC DNA]</scope>
    <source>
        <strain evidence="11 12">DSM 14400</strain>
    </source>
</reference>
<dbReference type="OrthoDB" id="140919at2"/>
<dbReference type="SUPFAM" id="SSF51569">
    <property type="entry name" value="Aldolase"/>
    <property type="match status" value="1"/>
</dbReference>
<proteinExistence type="inferred from homology"/>
<dbReference type="UniPathway" id="UPA00115">
    <property type="reaction ID" value="UER00414"/>
</dbReference>
<dbReference type="Gene3D" id="3.20.20.70">
    <property type="entry name" value="Aldolase class I"/>
    <property type="match status" value="1"/>
</dbReference>